<sequence>MNFARGPKLAHGLCTHHRAPCHRSLARVIYLAHVAPTESGHDKYKLRFINKFSQSIKGDSQNDYNSAPCSRLSHALSDVGTHRLSSLVPLTVDTPSEDRGFY</sequence>
<gene>
    <name evidence="1" type="ORF">PC115_g14806</name>
</gene>
<comment type="caution">
    <text evidence="1">The sequence shown here is derived from an EMBL/GenBank/DDBJ whole genome shotgun (WGS) entry which is preliminary data.</text>
</comment>
<proteinExistence type="predicted"/>
<organism evidence="1 2">
    <name type="scientific">Phytophthora cactorum</name>
    <dbReference type="NCBI Taxonomy" id="29920"/>
    <lineage>
        <taxon>Eukaryota</taxon>
        <taxon>Sar</taxon>
        <taxon>Stramenopiles</taxon>
        <taxon>Oomycota</taxon>
        <taxon>Peronosporomycetes</taxon>
        <taxon>Peronosporales</taxon>
        <taxon>Peronosporaceae</taxon>
        <taxon>Phytophthora</taxon>
    </lineage>
</organism>
<name>A0A8T1BJD8_9STRA</name>
<evidence type="ECO:0000313" key="1">
    <source>
        <dbReference type="EMBL" id="KAG2904891.1"/>
    </source>
</evidence>
<dbReference type="EMBL" id="RCMI01000579">
    <property type="protein sequence ID" value="KAG2904891.1"/>
    <property type="molecule type" value="Genomic_DNA"/>
</dbReference>
<dbReference type="AlphaFoldDB" id="A0A8T1BJD8"/>
<protein>
    <submittedName>
        <fullName evidence="1">Uncharacterized protein</fullName>
    </submittedName>
</protein>
<accession>A0A8T1BJD8</accession>
<dbReference type="Proteomes" id="UP000774804">
    <property type="component" value="Unassembled WGS sequence"/>
</dbReference>
<reference evidence="1" key="1">
    <citation type="submission" date="2018-10" db="EMBL/GenBank/DDBJ databases">
        <title>Effector identification in a new, highly contiguous assembly of the strawberry crown rot pathogen Phytophthora cactorum.</title>
        <authorList>
            <person name="Armitage A.D."/>
            <person name="Nellist C.F."/>
            <person name="Bates H."/>
            <person name="Vickerstaff R.J."/>
            <person name="Harrison R.J."/>
        </authorList>
    </citation>
    <scope>NUCLEOTIDE SEQUENCE</scope>
    <source>
        <strain evidence="1">4032</strain>
    </source>
</reference>
<evidence type="ECO:0000313" key="2">
    <source>
        <dbReference type="Proteomes" id="UP000774804"/>
    </source>
</evidence>